<feature type="compositionally biased region" description="Polar residues" evidence="1">
    <location>
        <begin position="235"/>
        <end position="248"/>
    </location>
</feature>
<feature type="compositionally biased region" description="Basic and acidic residues" evidence="1">
    <location>
        <begin position="106"/>
        <end position="134"/>
    </location>
</feature>
<feature type="compositionally biased region" description="Polar residues" evidence="1">
    <location>
        <begin position="62"/>
        <end position="77"/>
    </location>
</feature>
<evidence type="ECO:0000256" key="1">
    <source>
        <dbReference type="SAM" id="MobiDB-lite"/>
    </source>
</evidence>
<feature type="non-terminal residue" evidence="3">
    <location>
        <position position="265"/>
    </location>
</feature>
<dbReference type="AlphaFoldDB" id="A0A2S4UWI5"/>
<feature type="region of interest" description="Disordered" evidence="1">
    <location>
        <begin position="234"/>
        <end position="254"/>
    </location>
</feature>
<proteinExistence type="predicted"/>
<keyword evidence="2" id="KW-0732">Signal</keyword>
<comment type="caution">
    <text evidence="3">The sequence shown here is derived from an EMBL/GenBank/DDBJ whole genome shotgun (WGS) entry which is preliminary data.</text>
</comment>
<evidence type="ECO:0000256" key="2">
    <source>
        <dbReference type="SAM" id="SignalP"/>
    </source>
</evidence>
<dbReference type="EMBL" id="PKSL01000155">
    <property type="protein sequence ID" value="POW01642.1"/>
    <property type="molecule type" value="Genomic_DNA"/>
</dbReference>
<dbReference type="VEuPathDB" id="FungiDB:PSTT_12352"/>
<organism evidence="3 4">
    <name type="scientific">Puccinia striiformis</name>
    <dbReference type="NCBI Taxonomy" id="27350"/>
    <lineage>
        <taxon>Eukaryota</taxon>
        <taxon>Fungi</taxon>
        <taxon>Dikarya</taxon>
        <taxon>Basidiomycota</taxon>
        <taxon>Pucciniomycotina</taxon>
        <taxon>Pucciniomycetes</taxon>
        <taxon>Pucciniales</taxon>
        <taxon>Pucciniaceae</taxon>
        <taxon>Puccinia</taxon>
    </lineage>
</organism>
<evidence type="ECO:0000313" key="4">
    <source>
        <dbReference type="Proteomes" id="UP000239156"/>
    </source>
</evidence>
<name>A0A2S4UWI5_9BASI</name>
<feature type="signal peptide" evidence="2">
    <location>
        <begin position="1"/>
        <end position="19"/>
    </location>
</feature>
<protein>
    <submittedName>
        <fullName evidence="3">Uncharacterized protein</fullName>
    </submittedName>
</protein>
<keyword evidence="4" id="KW-1185">Reference proteome</keyword>
<gene>
    <name evidence="3" type="ORF">PSTT_12352</name>
</gene>
<reference evidence="3" key="1">
    <citation type="submission" date="2017-12" db="EMBL/GenBank/DDBJ databases">
        <title>Gene loss provides genomic basis for host adaptation in cereal stripe rust fungi.</title>
        <authorList>
            <person name="Xia C."/>
        </authorList>
    </citation>
    <scope>NUCLEOTIDE SEQUENCE [LARGE SCALE GENOMIC DNA]</scope>
    <source>
        <strain evidence="3">93-210</strain>
    </source>
</reference>
<feature type="chain" id="PRO_5015565267" evidence="2">
    <location>
        <begin position="20"/>
        <end position="265"/>
    </location>
</feature>
<accession>A0A2S4UWI5</accession>
<dbReference type="VEuPathDB" id="FungiDB:PSHT_08165"/>
<dbReference type="Proteomes" id="UP000239156">
    <property type="component" value="Unassembled WGS sequence"/>
</dbReference>
<feature type="region of interest" description="Disordered" evidence="1">
    <location>
        <begin position="57"/>
        <end position="87"/>
    </location>
</feature>
<evidence type="ECO:0000313" key="3">
    <source>
        <dbReference type="EMBL" id="POW01642.1"/>
    </source>
</evidence>
<sequence>MFWKFLIFIGLFKALPTLGLPAEEILQQTHVTRCLDRAQTDPRLMKRMERIEEGAEVVASAKSENNLGKASASVENSAQKDSEVCSTRKSLSRKVKQKYHNFCEARRQRKEESRKAEEEEKKLQEALQAKRERPDDSDDEIYGDESPQTDSDWPEPPRRKGVIPFIILTEKQLAEEKAGRRGLLTSRLMAVDHLVEGEYVLTSFRANLVLSGRQRYLPGNLGVGVPISRGFLPGSQESNNQASGNPYSATWPGGQDASRRAAFYL</sequence>
<feature type="region of interest" description="Disordered" evidence="1">
    <location>
        <begin position="106"/>
        <end position="158"/>
    </location>
</feature>